<evidence type="ECO:0000313" key="2">
    <source>
        <dbReference type="Proteomes" id="UP000002350"/>
    </source>
</evidence>
<dbReference type="KEGG" id="svo:SVI_1016"/>
<dbReference type="EMBL" id="AP011177">
    <property type="protein sequence ID" value="BAJ00987.1"/>
    <property type="molecule type" value="Genomic_DNA"/>
</dbReference>
<accession>D4ZH38</accession>
<organism evidence="1 2">
    <name type="scientific">Shewanella violacea (strain JCM 10179 / CIP 106290 / LMG 19151 / DSS12)</name>
    <dbReference type="NCBI Taxonomy" id="637905"/>
    <lineage>
        <taxon>Bacteria</taxon>
        <taxon>Pseudomonadati</taxon>
        <taxon>Pseudomonadota</taxon>
        <taxon>Gammaproteobacteria</taxon>
        <taxon>Alteromonadales</taxon>
        <taxon>Shewanellaceae</taxon>
        <taxon>Shewanella</taxon>
    </lineage>
</organism>
<dbReference type="AlphaFoldDB" id="D4ZH38"/>
<gene>
    <name evidence="1" type="ordered locus">SVI_1016</name>
</gene>
<dbReference type="STRING" id="637905.SVI_1016"/>
<keyword evidence="2" id="KW-1185">Reference proteome</keyword>
<protein>
    <submittedName>
        <fullName evidence="1">Uncharacterized protein</fullName>
    </submittedName>
</protein>
<sequence length="37" mass="4237">MLVKMSVHLLNSGLQRTLFHLLAPIVRTFTLISNLQM</sequence>
<proteinExistence type="predicted"/>
<name>D4ZH38_SHEVD</name>
<evidence type="ECO:0000313" key="1">
    <source>
        <dbReference type="EMBL" id="BAJ00987.1"/>
    </source>
</evidence>
<reference evidence="2" key="1">
    <citation type="journal article" date="2010" name="Mol. Biosyst.">
        <title>Complete genome sequence and comparative analysis of Shewanella violacea, a psychrophilic and piezophilic bacterium from deep sea floor sediments.</title>
        <authorList>
            <person name="Aono E."/>
            <person name="Baba T."/>
            <person name="Ara T."/>
            <person name="Nishi T."/>
            <person name="Nakamichi T."/>
            <person name="Inamoto E."/>
            <person name="Toyonaga H."/>
            <person name="Hasegawa M."/>
            <person name="Takai Y."/>
            <person name="Okumura Y."/>
            <person name="Baba M."/>
            <person name="Tomita M."/>
            <person name="Kato C."/>
            <person name="Oshima T."/>
            <person name="Nakasone K."/>
            <person name="Mori H."/>
        </authorList>
    </citation>
    <scope>NUCLEOTIDE SEQUENCE [LARGE SCALE GENOMIC DNA]</scope>
    <source>
        <strain evidence="2">JCM 10179 / CIP 106290 / LMG 19151 / DSS12</strain>
    </source>
</reference>
<dbReference type="HOGENOM" id="CLU_3348581_0_0_6"/>
<dbReference type="Proteomes" id="UP000002350">
    <property type="component" value="Chromosome"/>
</dbReference>